<dbReference type="SUPFAM" id="SSF52058">
    <property type="entry name" value="L domain-like"/>
    <property type="match status" value="1"/>
</dbReference>
<keyword evidence="1" id="KW-0611">Plant defense</keyword>
<dbReference type="Proteomes" id="UP000593574">
    <property type="component" value="Unassembled WGS sequence"/>
</dbReference>
<dbReference type="PANTHER" id="PTHR36766:SF70">
    <property type="entry name" value="DISEASE RESISTANCE PROTEIN RGA4"/>
    <property type="match status" value="1"/>
</dbReference>
<evidence type="ECO:0000313" key="2">
    <source>
        <dbReference type="EMBL" id="MBA0708213.1"/>
    </source>
</evidence>
<comment type="caution">
    <text evidence="2">The sequence shown here is derived from an EMBL/GenBank/DDBJ whole genome shotgun (WGS) entry which is preliminary data.</text>
</comment>
<name>A0A7J8Z8R6_9ROSI</name>
<organism evidence="2 3">
    <name type="scientific">Gossypium laxum</name>
    <dbReference type="NCBI Taxonomy" id="34288"/>
    <lineage>
        <taxon>Eukaryota</taxon>
        <taxon>Viridiplantae</taxon>
        <taxon>Streptophyta</taxon>
        <taxon>Embryophyta</taxon>
        <taxon>Tracheophyta</taxon>
        <taxon>Spermatophyta</taxon>
        <taxon>Magnoliopsida</taxon>
        <taxon>eudicotyledons</taxon>
        <taxon>Gunneridae</taxon>
        <taxon>Pentapetalae</taxon>
        <taxon>rosids</taxon>
        <taxon>malvids</taxon>
        <taxon>Malvales</taxon>
        <taxon>Malvaceae</taxon>
        <taxon>Malvoideae</taxon>
        <taxon>Gossypium</taxon>
    </lineage>
</organism>
<feature type="non-terminal residue" evidence="2">
    <location>
        <position position="1"/>
    </location>
</feature>
<keyword evidence="3" id="KW-1185">Reference proteome</keyword>
<reference evidence="2 3" key="1">
    <citation type="journal article" date="2019" name="Genome Biol. Evol.">
        <title>Insights into the evolution of the New World diploid cottons (Gossypium, subgenus Houzingenia) based on genome sequencing.</title>
        <authorList>
            <person name="Grover C.E."/>
            <person name="Arick M.A. 2nd"/>
            <person name="Thrash A."/>
            <person name="Conover J.L."/>
            <person name="Sanders W.S."/>
            <person name="Peterson D.G."/>
            <person name="Frelichowski J.E."/>
            <person name="Scheffler J.A."/>
            <person name="Scheffler B.E."/>
            <person name="Wendel J.F."/>
        </authorList>
    </citation>
    <scope>NUCLEOTIDE SEQUENCE [LARGE SCALE GENOMIC DNA]</scope>
    <source>
        <strain evidence="2">4</strain>
        <tissue evidence="2">Leaf</tissue>
    </source>
</reference>
<gene>
    <name evidence="2" type="ORF">Golax_020187</name>
</gene>
<dbReference type="EMBL" id="JABEZV010000003">
    <property type="protein sequence ID" value="MBA0708213.1"/>
    <property type="molecule type" value="Genomic_DNA"/>
</dbReference>
<protein>
    <submittedName>
        <fullName evidence="2">Uncharacterized protein</fullName>
    </submittedName>
</protein>
<dbReference type="Gene3D" id="3.80.10.10">
    <property type="entry name" value="Ribonuclease Inhibitor"/>
    <property type="match status" value="1"/>
</dbReference>
<evidence type="ECO:0000256" key="1">
    <source>
        <dbReference type="ARBA" id="ARBA00022821"/>
    </source>
</evidence>
<dbReference type="AlphaFoldDB" id="A0A7J8Z8R6"/>
<dbReference type="GO" id="GO:0006952">
    <property type="term" value="P:defense response"/>
    <property type="evidence" value="ECO:0007669"/>
    <property type="project" value="UniProtKB-KW"/>
</dbReference>
<evidence type="ECO:0000313" key="3">
    <source>
        <dbReference type="Proteomes" id="UP000593574"/>
    </source>
</evidence>
<feature type="non-terminal residue" evidence="2">
    <location>
        <position position="129"/>
    </location>
</feature>
<dbReference type="InterPro" id="IPR032675">
    <property type="entry name" value="LRR_dom_sf"/>
</dbReference>
<proteinExistence type="predicted"/>
<accession>A0A7J8Z8R6</accession>
<sequence length="129" mass="14792">EFQGIEAFPEWLGKLSSLRYLYLSGFGKLKSLPHQLQLPSALEDLTMSRFHEIEALPELLGNLSSLRRLHINSCNKLMYLPSVDVMRSLSKLKTIDILMCPQLETRCERESGPEWSKISHIPQIIINGR</sequence>
<dbReference type="PANTHER" id="PTHR36766">
    <property type="entry name" value="PLANT BROAD-SPECTRUM MILDEW RESISTANCE PROTEIN RPW8"/>
    <property type="match status" value="1"/>
</dbReference>